<evidence type="ECO:0000313" key="2">
    <source>
        <dbReference type="Proteomes" id="UP000886998"/>
    </source>
</evidence>
<dbReference type="Proteomes" id="UP000886998">
    <property type="component" value="Unassembled WGS sequence"/>
</dbReference>
<sequence>MEGSPVATFYLEPKKKCSQRVEKLLKFVLQMTPPHQIIGVVRPRVEGDLSLEATAMIVLEDMAINVKLEGDSFSIEVIVVSAHEGFVNVYAGFFVR</sequence>
<dbReference type="AlphaFoldDB" id="A0A8X6WN38"/>
<proteinExistence type="predicted"/>
<reference evidence="1" key="1">
    <citation type="submission" date="2020-08" db="EMBL/GenBank/DDBJ databases">
        <title>Multicomponent nature underlies the extraordinary mechanical properties of spider dragline silk.</title>
        <authorList>
            <person name="Kono N."/>
            <person name="Nakamura H."/>
            <person name="Mori M."/>
            <person name="Yoshida Y."/>
            <person name="Ohtoshi R."/>
            <person name="Malay A.D."/>
            <person name="Moran D.A.P."/>
            <person name="Tomita M."/>
            <person name="Numata K."/>
            <person name="Arakawa K."/>
        </authorList>
    </citation>
    <scope>NUCLEOTIDE SEQUENCE</scope>
</reference>
<organism evidence="1 2">
    <name type="scientific">Trichonephila inaurata madagascariensis</name>
    <dbReference type="NCBI Taxonomy" id="2747483"/>
    <lineage>
        <taxon>Eukaryota</taxon>
        <taxon>Metazoa</taxon>
        <taxon>Ecdysozoa</taxon>
        <taxon>Arthropoda</taxon>
        <taxon>Chelicerata</taxon>
        <taxon>Arachnida</taxon>
        <taxon>Araneae</taxon>
        <taxon>Araneomorphae</taxon>
        <taxon>Entelegynae</taxon>
        <taxon>Araneoidea</taxon>
        <taxon>Nephilidae</taxon>
        <taxon>Trichonephila</taxon>
        <taxon>Trichonephila inaurata</taxon>
    </lineage>
</organism>
<name>A0A8X6WN38_9ARAC</name>
<gene>
    <name evidence="1" type="ORF">TNIN_471001</name>
</gene>
<keyword evidence="2" id="KW-1185">Reference proteome</keyword>
<accession>A0A8X6WN38</accession>
<dbReference type="EMBL" id="BMAV01000615">
    <property type="protein sequence ID" value="GFY38030.1"/>
    <property type="molecule type" value="Genomic_DNA"/>
</dbReference>
<protein>
    <submittedName>
        <fullName evidence="1">Uncharacterized protein</fullName>
    </submittedName>
</protein>
<evidence type="ECO:0000313" key="1">
    <source>
        <dbReference type="EMBL" id="GFY38030.1"/>
    </source>
</evidence>
<comment type="caution">
    <text evidence="1">The sequence shown here is derived from an EMBL/GenBank/DDBJ whole genome shotgun (WGS) entry which is preliminary data.</text>
</comment>